<proteinExistence type="predicted"/>
<dbReference type="EMBL" id="UOEK01000283">
    <property type="protein sequence ID" value="VAW04280.1"/>
    <property type="molecule type" value="Genomic_DNA"/>
</dbReference>
<evidence type="ECO:0000313" key="2">
    <source>
        <dbReference type="EMBL" id="VAW04280.1"/>
    </source>
</evidence>
<feature type="region of interest" description="Disordered" evidence="1">
    <location>
        <begin position="48"/>
        <end position="67"/>
    </location>
</feature>
<organism evidence="2">
    <name type="scientific">hydrothermal vent metagenome</name>
    <dbReference type="NCBI Taxonomy" id="652676"/>
    <lineage>
        <taxon>unclassified sequences</taxon>
        <taxon>metagenomes</taxon>
        <taxon>ecological metagenomes</taxon>
    </lineage>
</organism>
<reference evidence="2" key="1">
    <citation type="submission" date="2018-06" db="EMBL/GenBank/DDBJ databases">
        <authorList>
            <person name="Zhirakovskaya E."/>
        </authorList>
    </citation>
    <scope>NUCLEOTIDE SEQUENCE</scope>
</reference>
<dbReference type="PROSITE" id="PS51257">
    <property type="entry name" value="PROKAR_LIPOPROTEIN"/>
    <property type="match status" value="1"/>
</dbReference>
<name>A0A3B0SIR0_9ZZZZ</name>
<evidence type="ECO:0000256" key="1">
    <source>
        <dbReference type="SAM" id="MobiDB-lite"/>
    </source>
</evidence>
<gene>
    <name evidence="2" type="ORF">MNBD_ACTINO02-2015</name>
</gene>
<accession>A0A3B0SIR0</accession>
<dbReference type="AlphaFoldDB" id="A0A3B0SIR0"/>
<sequence length="292" mass="30763">MNVRYRPVIVITTFLLVAASCATANPPSAGTTTSSTATRASAPVMVRTTPPVTSSSSAAPATSGVPADEVSLRITGSDTVLSIDGNVTIEGLVSEPASVTVGGVNADTYGDTGGTTGFFAELSLDTGHHEVPVVATTEAGALVSTVVTVVVDPDMTRELAYVTEVDVAAGTIVADYVQWLTGDEARAAAILDGEIAEDQELDDDYYIRNQNPRLRTLAVAPDAPIVLYVCYPDTGPCLTRESVTLTVFEQLTADPASSINMEGWSWYGSGYSPYWLTILDSRVVQIEEQYLP</sequence>
<protein>
    <submittedName>
        <fullName evidence="2">Uncharacterized protein</fullName>
    </submittedName>
</protein>